<keyword evidence="1" id="KW-0732">Signal</keyword>
<dbReference type="Proteomes" id="UP001153387">
    <property type="component" value="Unassembled WGS sequence"/>
</dbReference>
<evidence type="ECO:0000256" key="1">
    <source>
        <dbReference type="SAM" id="SignalP"/>
    </source>
</evidence>
<evidence type="ECO:0000313" key="3">
    <source>
        <dbReference type="Proteomes" id="UP001153387"/>
    </source>
</evidence>
<name>A0A9X4QMK5_9BACL</name>
<gene>
    <name evidence="2" type="ORF">OMP38_13680</name>
</gene>
<dbReference type="AlphaFoldDB" id="A0A9X4QMK5"/>
<keyword evidence="3" id="KW-1185">Reference proteome</keyword>
<dbReference type="RefSeq" id="WP_277565642.1">
    <property type="nucleotide sequence ID" value="NZ_JAPDHZ010000003.1"/>
</dbReference>
<dbReference type="InterPro" id="IPR011050">
    <property type="entry name" value="Pectin_lyase_fold/virulence"/>
</dbReference>
<evidence type="ECO:0008006" key="4">
    <source>
        <dbReference type="Google" id="ProtNLM"/>
    </source>
</evidence>
<reference evidence="2 3" key="1">
    <citation type="submission" date="2022-10" db="EMBL/GenBank/DDBJ databases">
        <title>Comparative genomic analysis of Cohnella hashimotonis sp. nov., isolated from the International Space Station.</title>
        <authorList>
            <person name="Simpson A."/>
            <person name="Venkateswaran K."/>
        </authorList>
    </citation>
    <scope>NUCLEOTIDE SEQUENCE [LARGE SCALE GENOMIC DNA]</scope>
    <source>
        <strain evidence="2 3">DSM 18997</strain>
    </source>
</reference>
<comment type="caution">
    <text evidence="2">The sequence shown here is derived from an EMBL/GenBank/DDBJ whole genome shotgun (WGS) entry which is preliminary data.</text>
</comment>
<dbReference type="EMBL" id="JAPDHZ010000003">
    <property type="protein sequence ID" value="MDG0791793.1"/>
    <property type="molecule type" value="Genomic_DNA"/>
</dbReference>
<dbReference type="InterPro" id="IPR012334">
    <property type="entry name" value="Pectin_lyas_fold"/>
</dbReference>
<sequence>MNVKTYWRRTVLSMALSLTVLIPGAIPAYGQVSESTPEPYVIQPDKWGLYTDGTHATETTNGINKALEWASKNGVKAVFLPAGTYLVAKEGHIAMVSNMTFELAEDAVLQKETNGKERYELLYIGYGVHDVTIKGGTYRGDKDTHNYSMKDNKYSAGTHEGGYGILLEGASDITIDDVKAINFTGDGAIFQGKGTMVSDYYENGFVSGTFDDQGKKVKDAKKIRTSKALYFSNPIFKTARMFEISNLMRLPRAFEVYFYTSNGVFLKKITAQGRESDTDSRRGGPLLSGV</sequence>
<evidence type="ECO:0000313" key="2">
    <source>
        <dbReference type="EMBL" id="MDG0791793.1"/>
    </source>
</evidence>
<protein>
    <recommendedName>
        <fullName evidence="4">Pectate lyase superfamily protein domain-containing protein</fullName>
    </recommendedName>
</protein>
<dbReference type="SUPFAM" id="SSF51126">
    <property type="entry name" value="Pectin lyase-like"/>
    <property type="match status" value="1"/>
</dbReference>
<proteinExistence type="predicted"/>
<feature type="chain" id="PRO_5040930800" description="Pectate lyase superfamily protein domain-containing protein" evidence="1">
    <location>
        <begin position="31"/>
        <end position="290"/>
    </location>
</feature>
<organism evidence="2 3">
    <name type="scientific">Cohnella ginsengisoli</name>
    <dbReference type="NCBI Taxonomy" id="425004"/>
    <lineage>
        <taxon>Bacteria</taxon>
        <taxon>Bacillati</taxon>
        <taxon>Bacillota</taxon>
        <taxon>Bacilli</taxon>
        <taxon>Bacillales</taxon>
        <taxon>Paenibacillaceae</taxon>
        <taxon>Cohnella</taxon>
    </lineage>
</organism>
<feature type="signal peptide" evidence="1">
    <location>
        <begin position="1"/>
        <end position="30"/>
    </location>
</feature>
<accession>A0A9X4QMK5</accession>
<dbReference type="Gene3D" id="2.160.20.10">
    <property type="entry name" value="Single-stranded right-handed beta-helix, Pectin lyase-like"/>
    <property type="match status" value="1"/>
</dbReference>